<dbReference type="PANTHER" id="PTHR11731:SF200">
    <property type="entry name" value="DIPEPTIDYL PEPTIDASE 10, ISOFORM B"/>
    <property type="match status" value="1"/>
</dbReference>
<dbReference type="Gene3D" id="2.140.10.30">
    <property type="entry name" value="Dipeptidylpeptidase IV, N-terminal domain"/>
    <property type="match status" value="1"/>
</dbReference>
<evidence type="ECO:0000313" key="17">
    <source>
        <dbReference type="WBParaSite" id="jg4631"/>
    </source>
</evidence>
<evidence type="ECO:0000256" key="8">
    <source>
        <dbReference type="ARBA" id="ARBA00022968"/>
    </source>
</evidence>
<evidence type="ECO:0000256" key="9">
    <source>
        <dbReference type="ARBA" id="ARBA00022989"/>
    </source>
</evidence>
<keyword evidence="5" id="KW-0812">Transmembrane</keyword>
<dbReference type="InterPro" id="IPR001375">
    <property type="entry name" value="Peptidase_S9_cat"/>
</dbReference>
<dbReference type="InterPro" id="IPR050278">
    <property type="entry name" value="Serine_Prot_S9B/DPPIV"/>
</dbReference>
<evidence type="ECO:0000256" key="13">
    <source>
        <dbReference type="ARBA" id="ARBA00058505"/>
    </source>
</evidence>
<dbReference type="SUPFAM" id="SSF53474">
    <property type="entry name" value="alpha/beta-Hydrolases"/>
    <property type="match status" value="1"/>
</dbReference>
<dbReference type="AlphaFoldDB" id="A0A915ED86"/>
<keyword evidence="8" id="KW-0735">Signal-anchor</keyword>
<evidence type="ECO:0000256" key="5">
    <source>
        <dbReference type="ARBA" id="ARBA00022692"/>
    </source>
</evidence>
<feature type="domain" description="Peptidase S9 prolyl oligopeptidase catalytic" evidence="14">
    <location>
        <begin position="158"/>
        <end position="352"/>
    </location>
</feature>
<keyword evidence="9" id="KW-1133">Transmembrane helix</keyword>
<keyword evidence="7" id="KW-0720">Serine protease</keyword>
<keyword evidence="6" id="KW-0378">Hydrolase</keyword>
<dbReference type="Proteomes" id="UP000887574">
    <property type="component" value="Unplaced"/>
</dbReference>
<name>A0A915ED86_9BILA</name>
<dbReference type="FunFam" id="3.40.50.1820:FF:000003">
    <property type="entry name" value="Dipeptidyl peptidase 4"/>
    <property type="match status" value="1"/>
</dbReference>
<comment type="similarity">
    <text evidence="2">Belongs to the peptidase S9B family. DPPIV subfamily.</text>
</comment>
<proteinExistence type="inferred from homology"/>
<evidence type="ECO:0000256" key="7">
    <source>
        <dbReference type="ARBA" id="ARBA00022825"/>
    </source>
</evidence>
<evidence type="ECO:0000259" key="14">
    <source>
        <dbReference type="Pfam" id="PF00326"/>
    </source>
</evidence>
<dbReference type="GO" id="GO:0008236">
    <property type="term" value="F:serine-type peptidase activity"/>
    <property type="evidence" value="ECO:0007669"/>
    <property type="project" value="UniProtKB-KW"/>
</dbReference>
<evidence type="ECO:0000256" key="6">
    <source>
        <dbReference type="ARBA" id="ARBA00022801"/>
    </source>
</evidence>
<dbReference type="GO" id="GO:0006508">
    <property type="term" value="P:proteolysis"/>
    <property type="evidence" value="ECO:0007669"/>
    <property type="project" value="UniProtKB-KW"/>
</dbReference>
<evidence type="ECO:0000256" key="1">
    <source>
        <dbReference type="ARBA" id="ARBA00004606"/>
    </source>
</evidence>
<feature type="domain" description="Dipeptidylpeptidase IV N-terminal" evidence="15">
    <location>
        <begin position="2"/>
        <end position="59"/>
    </location>
</feature>
<evidence type="ECO:0000259" key="15">
    <source>
        <dbReference type="Pfam" id="PF00930"/>
    </source>
</evidence>
<dbReference type="GO" id="GO:0004177">
    <property type="term" value="F:aminopeptidase activity"/>
    <property type="evidence" value="ECO:0007669"/>
    <property type="project" value="UniProtKB-KW"/>
</dbReference>
<comment type="subcellular location">
    <subcellularLocation>
        <location evidence="12">Endomembrane system</location>
        <topology evidence="12">Single-pass membrane protein</topology>
    </subcellularLocation>
    <subcellularLocation>
        <location evidence="1">Membrane</location>
        <topology evidence="1">Single-pass type II membrane protein</topology>
    </subcellularLocation>
</comment>
<dbReference type="Pfam" id="PF00930">
    <property type="entry name" value="DPPIV_N"/>
    <property type="match status" value="1"/>
</dbReference>
<comment type="function">
    <text evidence="13">Removes N-terminal dipeptides sequentially from polypeptides. Essential for control of distal tip cell migration.</text>
</comment>
<keyword evidence="3" id="KW-0031">Aminopeptidase</keyword>
<keyword evidence="10" id="KW-0472">Membrane</keyword>
<dbReference type="InterPro" id="IPR029058">
    <property type="entry name" value="AB_hydrolase_fold"/>
</dbReference>
<keyword evidence="4" id="KW-0645">Protease</keyword>
<dbReference type="WBParaSite" id="jg4631">
    <property type="protein sequence ID" value="jg4631"/>
    <property type="gene ID" value="jg4631"/>
</dbReference>
<dbReference type="GO" id="GO:0012505">
    <property type="term" value="C:endomembrane system"/>
    <property type="evidence" value="ECO:0007669"/>
    <property type="project" value="UniProtKB-SubCell"/>
</dbReference>
<dbReference type="InterPro" id="IPR002469">
    <property type="entry name" value="Peptidase_S9B_N"/>
</dbReference>
<protein>
    <submittedName>
        <fullName evidence="17">Peptidase S9 prolyl oligopeptidase catalytic domain-containing protein</fullName>
    </submittedName>
</protein>
<accession>A0A915ED86</accession>
<evidence type="ECO:0000256" key="12">
    <source>
        <dbReference type="ARBA" id="ARBA00037847"/>
    </source>
</evidence>
<evidence type="ECO:0000256" key="4">
    <source>
        <dbReference type="ARBA" id="ARBA00022670"/>
    </source>
</evidence>
<evidence type="ECO:0000256" key="10">
    <source>
        <dbReference type="ARBA" id="ARBA00023136"/>
    </source>
</evidence>
<evidence type="ECO:0000256" key="3">
    <source>
        <dbReference type="ARBA" id="ARBA00022438"/>
    </source>
</evidence>
<sequence>MGDYDVIKIDAFDEQNQLIYFTAAAPKASQRHLYVTSAYASSSSLDATCVTSSHRWHVFLSCKGPGTPHIKFGYVDGKQDILNNSSKLHQFHSITDYGRNKQLEDAMGTHLFPTMQFENVTLKNGYVSEKRYPVLVNVYGGPGSQKATEEWLSSNIDIFFASGLEYVVVFIDGRGSGHRGWQQKQPLYGNFGTVEVEDQIYTVRELLKRHIYMDSANVGIWGWSYGGFVSARAVQRDNNSTFKCAASVAPVSNFKYYDATYTERYMGQASAEAYERTDLTRNVTAFHKTPYLLVHGTGDDNVHFQNTAEFTRALTDDNVQFELMIYSDDSHNLGSGRWHLYNLLTNFFKKCFS</sequence>
<dbReference type="GO" id="GO:0008239">
    <property type="term" value="F:dipeptidyl-peptidase activity"/>
    <property type="evidence" value="ECO:0007669"/>
    <property type="project" value="TreeGrafter"/>
</dbReference>
<dbReference type="PANTHER" id="PTHR11731">
    <property type="entry name" value="PROTEASE FAMILY S9B,C DIPEPTIDYL-PEPTIDASE IV-RELATED"/>
    <property type="match status" value="1"/>
</dbReference>
<dbReference type="Pfam" id="PF00326">
    <property type="entry name" value="Peptidase_S9"/>
    <property type="match status" value="1"/>
</dbReference>
<evidence type="ECO:0000256" key="2">
    <source>
        <dbReference type="ARBA" id="ARBA00010036"/>
    </source>
</evidence>
<organism evidence="16 17">
    <name type="scientific">Ditylenchus dipsaci</name>
    <dbReference type="NCBI Taxonomy" id="166011"/>
    <lineage>
        <taxon>Eukaryota</taxon>
        <taxon>Metazoa</taxon>
        <taxon>Ecdysozoa</taxon>
        <taxon>Nematoda</taxon>
        <taxon>Chromadorea</taxon>
        <taxon>Rhabditida</taxon>
        <taxon>Tylenchina</taxon>
        <taxon>Tylenchomorpha</taxon>
        <taxon>Sphaerularioidea</taxon>
        <taxon>Anguinidae</taxon>
        <taxon>Anguininae</taxon>
        <taxon>Ditylenchus</taxon>
    </lineage>
</organism>
<evidence type="ECO:0000256" key="11">
    <source>
        <dbReference type="ARBA" id="ARBA00023180"/>
    </source>
</evidence>
<keyword evidence="16" id="KW-1185">Reference proteome</keyword>
<reference evidence="17" key="1">
    <citation type="submission" date="2022-11" db="UniProtKB">
        <authorList>
            <consortium name="WormBaseParasite"/>
        </authorList>
    </citation>
    <scope>IDENTIFICATION</scope>
</reference>
<keyword evidence="11" id="KW-0325">Glycoprotein</keyword>
<dbReference type="Gene3D" id="3.40.50.1820">
    <property type="entry name" value="alpha/beta hydrolase"/>
    <property type="match status" value="1"/>
</dbReference>
<evidence type="ECO:0000313" key="16">
    <source>
        <dbReference type="Proteomes" id="UP000887574"/>
    </source>
</evidence>
<dbReference type="GO" id="GO:0005886">
    <property type="term" value="C:plasma membrane"/>
    <property type="evidence" value="ECO:0007669"/>
    <property type="project" value="TreeGrafter"/>
</dbReference>